<evidence type="ECO:0000256" key="1">
    <source>
        <dbReference type="ARBA" id="ARBA00022729"/>
    </source>
</evidence>
<dbReference type="InterPro" id="IPR050467">
    <property type="entry name" value="LRFN"/>
</dbReference>
<feature type="non-terminal residue" evidence="3">
    <location>
        <position position="1"/>
    </location>
</feature>
<dbReference type="OrthoDB" id="6161221at2759"/>
<dbReference type="PANTHER" id="PTHR45842">
    <property type="entry name" value="SYNAPTIC ADHESION-LIKE MOLECULE SALM"/>
    <property type="match status" value="1"/>
</dbReference>
<dbReference type="Gene3D" id="3.80.10.10">
    <property type="entry name" value="Ribonuclease Inhibitor"/>
    <property type="match status" value="1"/>
</dbReference>
<evidence type="ECO:0000313" key="3">
    <source>
        <dbReference type="EMBL" id="CAH1776434.1"/>
    </source>
</evidence>
<dbReference type="PANTHER" id="PTHR45842:SF12">
    <property type="entry name" value="KEKKON 5, ISOFORM A"/>
    <property type="match status" value="1"/>
</dbReference>
<dbReference type="SUPFAM" id="SSF52058">
    <property type="entry name" value="L domain-like"/>
    <property type="match status" value="1"/>
</dbReference>
<keyword evidence="4" id="KW-1185">Reference proteome</keyword>
<evidence type="ECO:0000256" key="2">
    <source>
        <dbReference type="ARBA" id="ARBA00023180"/>
    </source>
</evidence>
<proteinExistence type="predicted"/>
<comment type="caution">
    <text evidence="3">The sequence shown here is derived from an EMBL/GenBank/DDBJ whole genome shotgun (WGS) entry which is preliminary data.</text>
</comment>
<organism evidence="3 4">
    <name type="scientific">Owenia fusiformis</name>
    <name type="common">Polychaete worm</name>
    <dbReference type="NCBI Taxonomy" id="6347"/>
    <lineage>
        <taxon>Eukaryota</taxon>
        <taxon>Metazoa</taxon>
        <taxon>Spiralia</taxon>
        <taxon>Lophotrochozoa</taxon>
        <taxon>Annelida</taxon>
        <taxon>Polychaeta</taxon>
        <taxon>Sedentaria</taxon>
        <taxon>Canalipalpata</taxon>
        <taxon>Sabellida</taxon>
        <taxon>Oweniida</taxon>
        <taxon>Oweniidae</taxon>
        <taxon>Owenia</taxon>
    </lineage>
</organism>
<gene>
    <name evidence="3" type="ORF">OFUS_LOCUS3609</name>
</gene>
<dbReference type="InterPro" id="IPR001611">
    <property type="entry name" value="Leu-rich_rpt"/>
</dbReference>
<keyword evidence="1" id="KW-0732">Signal</keyword>
<reference evidence="3" key="1">
    <citation type="submission" date="2022-03" db="EMBL/GenBank/DDBJ databases">
        <authorList>
            <person name="Martin C."/>
        </authorList>
    </citation>
    <scope>NUCLEOTIDE SEQUENCE</scope>
</reference>
<accession>A0A8J1XIN6</accession>
<protein>
    <submittedName>
        <fullName evidence="3">Uncharacterized protein</fullName>
    </submittedName>
</protein>
<name>A0A8J1XIN6_OWEFU</name>
<dbReference type="InterPro" id="IPR032675">
    <property type="entry name" value="LRR_dom_sf"/>
</dbReference>
<evidence type="ECO:0000313" key="4">
    <source>
        <dbReference type="Proteomes" id="UP000749559"/>
    </source>
</evidence>
<dbReference type="AlphaFoldDB" id="A0A8J1XIN6"/>
<dbReference type="Pfam" id="PF13855">
    <property type="entry name" value="LRR_8"/>
    <property type="match status" value="1"/>
</dbReference>
<dbReference type="Proteomes" id="UP000749559">
    <property type="component" value="Unassembled WGS sequence"/>
</dbReference>
<dbReference type="EMBL" id="CAIIXF020000002">
    <property type="protein sequence ID" value="CAH1776434.1"/>
    <property type="molecule type" value="Genomic_DNA"/>
</dbReference>
<feature type="non-terminal residue" evidence="3">
    <location>
        <position position="122"/>
    </location>
</feature>
<sequence length="122" mass="14349">NITWSQAECREYITDTFMCVKMKKTNLDRDNNLPCPARRPCMCFDFEPDERKVDCIFVDLYTIPTDLSQNVSKLYAMDNKISYIENGMFHGMSNIQYLTLDLNEIHEIASFGFKRLDKLEDL</sequence>
<keyword evidence="2" id="KW-0325">Glycoprotein</keyword>